<dbReference type="PANTHER" id="PTHR39569:SF1">
    <property type="entry name" value="INORGANIC TRIPHOSPHATASE"/>
    <property type="match status" value="1"/>
</dbReference>
<dbReference type="PANTHER" id="PTHR39569">
    <property type="entry name" value="INORGANIC TRIPHOSPHATASE"/>
    <property type="match status" value="1"/>
</dbReference>
<organism evidence="3 4">
    <name type="scientific">Hoeflea poritis</name>
    <dbReference type="NCBI Taxonomy" id="2993659"/>
    <lineage>
        <taxon>Bacteria</taxon>
        <taxon>Pseudomonadati</taxon>
        <taxon>Pseudomonadota</taxon>
        <taxon>Alphaproteobacteria</taxon>
        <taxon>Hyphomicrobiales</taxon>
        <taxon>Rhizobiaceae</taxon>
        <taxon>Hoeflea</taxon>
    </lineage>
</organism>
<dbReference type="SUPFAM" id="SSF55154">
    <property type="entry name" value="CYTH-like phosphatases"/>
    <property type="match status" value="1"/>
</dbReference>
<evidence type="ECO:0000259" key="2">
    <source>
        <dbReference type="PROSITE" id="PS51708"/>
    </source>
</evidence>
<feature type="domain" description="CYTH" evidence="1">
    <location>
        <begin position="3"/>
        <end position="206"/>
    </location>
</feature>
<dbReference type="SMART" id="SM01118">
    <property type="entry name" value="CYTH"/>
    <property type="match status" value="1"/>
</dbReference>
<name>A0ABT4VW77_9HYPH</name>
<gene>
    <name evidence="3" type="ORF">OOZ53_24090</name>
</gene>
<dbReference type="InterPro" id="IPR023577">
    <property type="entry name" value="CYTH_domain"/>
</dbReference>
<feature type="domain" description="CHAD" evidence="2">
    <location>
        <begin position="226"/>
        <end position="511"/>
    </location>
</feature>
<protein>
    <submittedName>
        <fullName evidence="3">CHAD domain-containing protein</fullName>
    </submittedName>
</protein>
<dbReference type="InterPro" id="IPR007899">
    <property type="entry name" value="CHAD_dom"/>
</dbReference>
<comment type="caution">
    <text evidence="3">The sequence shown here is derived from an EMBL/GenBank/DDBJ whole genome shotgun (WGS) entry which is preliminary data.</text>
</comment>
<evidence type="ECO:0000259" key="1">
    <source>
        <dbReference type="PROSITE" id="PS51707"/>
    </source>
</evidence>
<dbReference type="RefSeq" id="WP_271092326.1">
    <property type="nucleotide sequence ID" value="NZ_JAPJZH010000023.1"/>
</dbReference>
<dbReference type="PROSITE" id="PS51707">
    <property type="entry name" value="CYTH"/>
    <property type="match status" value="1"/>
</dbReference>
<accession>A0ABT4VW77</accession>
<dbReference type="Gene3D" id="1.40.20.10">
    <property type="entry name" value="CHAD domain"/>
    <property type="match status" value="1"/>
</dbReference>
<dbReference type="EMBL" id="JAPJZH010000023">
    <property type="protein sequence ID" value="MDA4848460.1"/>
    <property type="molecule type" value="Genomic_DNA"/>
</dbReference>
<dbReference type="Gene3D" id="2.40.320.10">
    <property type="entry name" value="Hypothetical Protein Pfu-838710-001"/>
    <property type="match status" value="1"/>
</dbReference>
<reference evidence="3" key="1">
    <citation type="submission" date="2022-11" db="EMBL/GenBank/DDBJ databases">
        <title>Hoeflea poritis sp. nov., isolated from scleractinian coral Porites lutea.</title>
        <authorList>
            <person name="Zhang G."/>
            <person name="Wei Q."/>
            <person name="Cai L."/>
        </authorList>
    </citation>
    <scope>NUCLEOTIDE SEQUENCE</scope>
    <source>
        <strain evidence="3">E7-10</strain>
    </source>
</reference>
<dbReference type="InterPro" id="IPR039013">
    <property type="entry name" value="YgiF"/>
</dbReference>
<dbReference type="Proteomes" id="UP001148313">
    <property type="component" value="Unassembled WGS sequence"/>
</dbReference>
<dbReference type="Pfam" id="PF05235">
    <property type="entry name" value="CHAD"/>
    <property type="match status" value="1"/>
</dbReference>
<dbReference type="InterPro" id="IPR033469">
    <property type="entry name" value="CYTH-like_dom_sf"/>
</dbReference>
<evidence type="ECO:0000313" key="4">
    <source>
        <dbReference type="Proteomes" id="UP001148313"/>
    </source>
</evidence>
<dbReference type="Pfam" id="PF01928">
    <property type="entry name" value="CYTH"/>
    <property type="match status" value="1"/>
</dbReference>
<sequence length="517" mass="58319">MSSTELEVKLEIGTDAVRRLREKSALRKMTIGKPVQRELRSIYFDTPDHSLRSERASLRLRWDGRGWIQTLKYGTGLKNGLASPQEIEGPVDKPQLDLERIKDPKVGPWLKKLAAKATLAPVFETDINRDIHMLKCSDIGTAELAIDKGKVRSGKKSEGINEVEIELKSGLAHTLLTISEKLFEGECVSPSGASKAERGYALLGKRKPAPTASGAFALHRPELRADMSVEQAFKAIGGSAAEQILGNWRILHALDDSEVPHQFRIGLRRLRTSLRIFADVAADKDLKRLSKAARNLGRVVGHLRNADVLVQDIAEPAIAALGKDKCHEALLDFLAEARIGERQNVRALVAGKDWTRLKLNCMLFDQAVERALHRAPDRIATRKFQAVASEALENTWQEVRDRGRGFADHKISERHEMRKTLKTMRYATDYLMPIYPGADAKDFLRRLRGLQNVFGYLNDVAMADELSARIAADHPDRSDLNKSVRLICDWHAGRAKKQMRKADDRWRELRKSKKFWR</sequence>
<evidence type="ECO:0000313" key="3">
    <source>
        <dbReference type="EMBL" id="MDA4848460.1"/>
    </source>
</evidence>
<dbReference type="CDD" id="cd07756">
    <property type="entry name" value="CYTH-like_Pase_CHAD"/>
    <property type="match status" value="1"/>
</dbReference>
<proteinExistence type="predicted"/>
<dbReference type="InterPro" id="IPR038186">
    <property type="entry name" value="CHAD_dom_sf"/>
</dbReference>
<keyword evidence="4" id="KW-1185">Reference proteome</keyword>
<dbReference type="PROSITE" id="PS51708">
    <property type="entry name" value="CHAD"/>
    <property type="match status" value="1"/>
</dbReference>
<dbReference type="SMART" id="SM00880">
    <property type="entry name" value="CHAD"/>
    <property type="match status" value="1"/>
</dbReference>